<keyword evidence="3" id="KW-1185">Reference proteome</keyword>
<sequence>METQDRLDIAEVIARQSHIIDRGELDTLDAVFTPDAVYDMSAAGLPVIEGVDALRAGAIRLGAENPIAHHVTNVFVVRDGGDEVEVDSKGFMLTGDGHMRSVTHHDVLRRTAAGWRIARRTIVPQRSPLGGLLDTSAGGSQ</sequence>
<proteinExistence type="predicted"/>
<evidence type="ECO:0000313" key="3">
    <source>
        <dbReference type="Proteomes" id="UP001595900"/>
    </source>
</evidence>
<dbReference type="Proteomes" id="UP001595900">
    <property type="component" value="Unassembled WGS sequence"/>
</dbReference>
<dbReference type="Gene3D" id="3.10.450.50">
    <property type="match status" value="1"/>
</dbReference>
<accession>A0ABV8QAC0</accession>
<comment type="caution">
    <text evidence="2">The sequence shown here is derived from an EMBL/GenBank/DDBJ whole genome shotgun (WGS) entry which is preliminary data.</text>
</comment>
<dbReference type="SUPFAM" id="SSF54427">
    <property type="entry name" value="NTF2-like"/>
    <property type="match status" value="1"/>
</dbReference>
<name>A0ABV8QAC0_9MICO</name>
<evidence type="ECO:0000259" key="1">
    <source>
        <dbReference type="Pfam" id="PF13577"/>
    </source>
</evidence>
<dbReference type="InterPro" id="IPR037401">
    <property type="entry name" value="SnoaL-like"/>
</dbReference>
<protein>
    <submittedName>
        <fullName evidence="2">Nuclear transport factor 2 family protein</fullName>
    </submittedName>
</protein>
<dbReference type="EMBL" id="JBHSCN010000006">
    <property type="protein sequence ID" value="MFC4244416.1"/>
    <property type="molecule type" value="Genomic_DNA"/>
</dbReference>
<gene>
    <name evidence="2" type="ORF">ACFOYW_13645</name>
</gene>
<dbReference type="InterPro" id="IPR032710">
    <property type="entry name" value="NTF2-like_dom_sf"/>
</dbReference>
<reference evidence="3" key="1">
    <citation type="journal article" date="2019" name="Int. J. Syst. Evol. Microbiol.">
        <title>The Global Catalogue of Microorganisms (GCM) 10K type strain sequencing project: providing services to taxonomists for standard genome sequencing and annotation.</title>
        <authorList>
            <consortium name="The Broad Institute Genomics Platform"/>
            <consortium name="The Broad Institute Genome Sequencing Center for Infectious Disease"/>
            <person name="Wu L."/>
            <person name="Ma J."/>
        </authorList>
    </citation>
    <scope>NUCLEOTIDE SEQUENCE [LARGE SCALE GENOMIC DNA]</scope>
    <source>
        <strain evidence="3">CGMCC 1.10363</strain>
    </source>
</reference>
<dbReference type="Pfam" id="PF13577">
    <property type="entry name" value="SnoaL_4"/>
    <property type="match status" value="1"/>
</dbReference>
<organism evidence="2 3">
    <name type="scientific">Gryllotalpicola reticulitermitis</name>
    <dbReference type="NCBI Taxonomy" id="1184153"/>
    <lineage>
        <taxon>Bacteria</taxon>
        <taxon>Bacillati</taxon>
        <taxon>Actinomycetota</taxon>
        <taxon>Actinomycetes</taxon>
        <taxon>Micrococcales</taxon>
        <taxon>Microbacteriaceae</taxon>
        <taxon>Gryllotalpicola</taxon>
    </lineage>
</organism>
<feature type="domain" description="SnoaL-like" evidence="1">
    <location>
        <begin position="2"/>
        <end position="121"/>
    </location>
</feature>
<evidence type="ECO:0000313" key="2">
    <source>
        <dbReference type="EMBL" id="MFC4244416.1"/>
    </source>
</evidence>
<dbReference type="RefSeq" id="WP_390229918.1">
    <property type="nucleotide sequence ID" value="NZ_JBHSCN010000006.1"/>
</dbReference>